<dbReference type="PRINTS" id="PR00073">
    <property type="entry name" value="COPRGNOXDASE"/>
</dbReference>
<name>A0AA38GP16_TAXCH</name>
<dbReference type="PANTHER" id="PTHR10755">
    <property type="entry name" value="COPROPORPHYRINOGEN III OXIDASE, MITOCHONDRIAL"/>
    <property type="match status" value="1"/>
</dbReference>
<dbReference type="Proteomes" id="UP000824469">
    <property type="component" value="Unassembled WGS sequence"/>
</dbReference>
<dbReference type="PIRSF" id="PIRSF000166">
    <property type="entry name" value="Coproporphyri_ox"/>
    <property type="match status" value="1"/>
</dbReference>
<dbReference type="AlphaFoldDB" id="A0AA38GP16"/>
<dbReference type="SUPFAM" id="SSF102886">
    <property type="entry name" value="Coproporphyrinogen III oxidase"/>
    <property type="match status" value="1"/>
</dbReference>
<comment type="catalytic activity">
    <reaction evidence="1">
        <text>coproporphyrinogen III + O2 + 2 H(+) = protoporphyrinogen IX + 2 CO2 + 2 H2O</text>
        <dbReference type="Rhea" id="RHEA:18257"/>
        <dbReference type="ChEBI" id="CHEBI:15377"/>
        <dbReference type="ChEBI" id="CHEBI:15378"/>
        <dbReference type="ChEBI" id="CHEBI:15379"/>
        <dbReference type="ChEBI" id="CHEBI:16526"/>
        <dbReference type="ChEBI" id="CHEBI:57307"/>
        <dbReference type="ChEBI" id="CHEBI:57309"/>
        <dbReference type="EC" id="1.3.3.3"/>
    </reaction>
</comment>
<evidence type="ECO:0000256" key="1">
    <source>
        <dbReference type="ARBA" id="ARBA00049102"/>
    </source>
</evidence>
<organism evidence="2 3">
    <name type="scientific">Taxus chinensis</name>
    <name type="common">Chinese yew</name>
    <name type="synonym">Taxus wallichiana var. chinensis</name>
    <dbReference type="NCBI Taxonomy" id="29808"/>
    <lineage>
        <taxon>Eukaryota</taxon>
        <taxon>Viridiplantae</taxon>
        <taxon>Streptophyta</taxon>
        <taxon>Embryophyta</taxon>
        <taxon>Tracheophyta</taxon>
        <taxon>Spermatophyta</taxon>
        <taxon>Pinopsida</taxon>
        <taxon>Pinidae</taxon>
        <taxon>Conifers II</taxon>
        <taxon>Cupressales</taxon>
        <taxon>Taxaceae</taxon>
        <taxon>Taxus</taxon>
    </lineage>
</organism>
<gene>
    <name evidence="2" type="ORF">KI387_005725</name>
</gene>
<dbReference type="GO" id="GO:0004109">
    <property type="term" value="F:coproporphyrinogen oxidase activity"/>
    <property type="evidence" value="ECO:0007669"/>
    <property type="project" value="UniProtKB-EC"/>
</dbReference>
<sequence>MELADGSSRSFCTDKWLRGQDSSNGYGITRVIEDGNLLEKGAVNVSIVYGQLSEARAKAMSSRGRGIAAGSYYFAGALSLVFHPQNPYVPTFRADVRYFEIDGGFGWFGGGADLTPCYLDVEDAQFFHHSLKKLCDQYDPSFYSQCKSKCDAYFYIPVRKQHRGIGGIFFDDLEFFEEQTGAGNKSLLDNDEKEINFQDTVKRGGREKAFKFIKELADGFTSSFLPIANKSRVREYGKRQKEWQHLQRGRYLEFNLLYDRGIKFGLDGGRIESIMVSAPPLVSWKYNVKPEVGSPEAKMLQ</sequence>
<dbReference type="EMBL" id="JAHRHJ020000002">
    <property type="protein sequence ID" value="KAH9325547.1"/>
    <property type="molecule type" value="Genomic_DNA"/>
</dbReference>
<evidence type="ECO:0008006" key="4">
    <source>
        <dbReference type="Google" id="ProtNLM"/>
    </source>
</evidence>
<accession>A0AA38GP16</accession>
<dbReference type="GO" id="GO:0005737">
    <property type="term" value="C:cytoplasm"/>
    <property type="evidence" value="ECO:0007669"/>
    <property type="project" value="TreeGrafter"/>
</dbReference>
<dbReference type="OMA" id="PLVAWKY"/>
<dbReference type="PANTHER" id="PTHR10755:SF3">
    <property type="entry name" value="COPROPORPHYRINOGEN OXIDASE"/>
    <property type="match status" value="1"/>
</dbReference>
<reference evidence="2 3" key="1">
    <citation type="journal article" date="2021" name="Nat. Plants">
        <title>The Taxus genome provides insights into paclitaxel biosynthesis.</title>
        <authorList>
            <person name="Xiong X."/>
            <person name="Gou J."/>
            <person name="Liao Q."/>
            <person name="Li Y."/>
            <person name="Zhou Q."/>
            <person name="Bi G."/>
            <person name="Li C."/>
            <person name="Du R."/>
            <person name="Wang X."/>
            <person name="Sun T."/>
            <person name="Guo L."/>
            <person name="Liang H."/>
            <person name="Lu P."/>
            <person name="Wu Y."/>
            <person name="Zhang Z."/>
            <person name="Ro D.K."/>
            <person name="Shang Y."/>
            <person name="Huang S."/>
            <person name="Yan J."/>
        </authorList>
    </citation>
    <scope>NUCLEOTIDE SEQUENCE [LARGE SCALE GENOMIC DNA]</scope>
    <source>
        <strain evidence="2">Ta-2019</strain>
    </source>
</reference>
<keyword evidence="3" id="KW-1185">Reference proteome</keyword>
<evidence type="ECO:0000313" key="2">
    <source>
        <dbReference type="EMBL" id="KAH9325547.1"/>
    </source>
</evidence>
<proteinExistence type="predicted"/>
<dbReference type="Gene3D" id="3.40.1500.10">
    <property type="entry name" value="Coproporphyrinogen III oxidase, aerobic"/>
    <property type="match status" value="1"/>
</dbReference>
<dbReference type="Pfam" id="PF01218">
    <property type="entry name" value="Coprogen_oxidas"/>
    <property type="match status" value="1"/>
</dbReference>
<dbReference type="InterPro" id="IPR036406">
    <property type="entry name" value="Coprogen_oxidase_aer_sf"/>
</dbReference>
<feature type="non-terminal residue" evidence="2">
    <location>
        <position position="1"/>
    </location>
</feature>
<comment type="caution">
    <text evidence="2">The sequence shown here is derived from an EMBL/GenBank/DDBJ whole genome shotgun (WGS) entry which is preliminary data.</text>
</comment>
<evidence type="ECO:0000313" key="3">
    <source>
        <dbReference type="Proteomes" id="UP000824469"/>
    </source>
</evidence>
<protein>
    <recommendedName>
        <fullName evidence="4">Coproporphyrinogen oxidase</fullName>
    </recommendedName>
</protein>
<dbReference type="InterPro" id="IPR001260">
    <property type="entry name" value="Coprogen_oxidase_aer"/>
</dbReference>
<dbReference type="GO" id="GO:0006782">
    <property type="term" value="P:protoporphyrinogen IX biosynthetic process"/>
    <property type="evidence" value="ECO:0007669"/>
    <property type="project" value="TreeGrafter"/>
</dbReference>